<dbReference type="EMBL" id="SDMP01000020">
    <property type="protein sequence ID" value="RYQ86602.1"/>
    <property type="molecule type" value="Genomic_DNA"/>
</dbReference>
<keyword evidence="3" id="KW-1185">Reference proteome</keyword>
<protein>
    <submittedName>
        <fullName evidence="2">Uncharacterized protein</fullName>
    </submittedName>
</protein>
<evidence type="ECO:0000256" key="1">
    <source>
        <dbReference type="SAM" id="MobiDB-lite"/>
    </source>
</evidence>
<sequence>MVHMVDSAYYNSISLAIWHLSLHYRYVELRQETDEPHLSGHPQSFSQQQNTSQIIPHKESHFQDPVRSYAEQQARQGQDAASQHDQGDQPCMHNDQFLAQFHIEISLH</sequence>
<accession>A0A444XAC7</accession>
<gene>
    <name evidence="2" type="ORF">Ahy_B10g106255</name>
</gene>
<dbReference type="AlphaFoldDB" id="A0A444XAC7"/>
<feature type="region of interest" description="Disordered" evidence="1">
    <location>
        <begin position="34"/>
        <end position="93"/>
    </location>
</feature>
<organism evidence="2 3">
    <name type="scientific">Arachis hypogaea</name>
    <name type="common">Peanut</name>
    <dbReference type="NCBI Taxonomy" id="3818"/>
    <lineage>
        <taxon>Eukaryota</taxon>
        <taxon>Viridiplantae</taxon>
        <taxon>Streptophyta</taxon>
        <taxon>Embryophyta</taxon>
        <taxon>Tracheophyta</taxon>
        <taxon>Spermatophyta</taxon>
        <taxon>Magnoliopsida</taxon>
        <taxon>eudicotyledons</taxon>
        <taxon>Gunneridae</taxon>
        <taxon>Pentapetalae</taxon>
        <taxon>rosids</taxon>
        <taxon>fabids</taxon>
        <taxon>Fabales</taxon>
        <taxon>Fabaceae</taxon>
        <taxon>Papilionoideae</taxon>
        <taxon>50 kb inversion clade</taxon>
        <taxon>dalbergioids sensu lato</taxon>
        <taxon>Dalbergieae</taxon>
        <taxon>Pterocarpus clade</taxon>
        <taxon>Arachis</taxon>
    </lineage>
</organism>
<comment type="caution">
    <text evidence="2">The sequence shown here is derived from an EMBL/GenBank/DDBJ whole genome shotgun (WGS) entry which is preliminary data.</text>
</comment>
<reference evidence="2 3" key="1">
    <citation type="submission" date="2019-01" db="EMBL/GenBank/DDBJ databases">
        <title>Sequencing of cultivated peanut Arachis hypogaea provides insights into genome evolution and oil improvement.</title>
        <authorList>
            <person name="Chen X."/>
        </authorList>
    </citation>
    <scope>NUCLEOTIDE SEQUENCE [LARGE SCALE GENOMIC DNA]</scope>
    <source>
        <strain evidence="3">cv. Fuhuasheng</strain>
        <tissue evidence="2">Leaves</tissue>
    </source>
</reference>
<name>A0A444XAC7_ARAHY</name>
<proteinExistence type="predicted"/>
<feature type="compositionally biased region" description="Polar residues" evidence="1">
    <location>
        <begin position="41"/>
        <end position="54"/>
    </location>
</feature>
<evidence type="ECO:0000313" key="2">
    <source>
        <dbReference type="EMBL" id="RYQ86602.1"/>
    </source>
</evidence>
<dbReference type="Proteomes" id="UP000289738">
    <property type="component" value="Chromosome B10"/>
</dbReference>
<feature type="compositionally biased region" description="Polar residues" evidence="1">
    <location>
        <begin position="70"/>
        <end position="84"/>
    </location>
</feature>
<evidence type="ECO:0000313" key="3">
    <source>
        <dbReference type="Proteomes" id="UP000289738"/>
    </source>
</evidence>